<dbReference type="Proteomes" id="UP000247075">
    <property type="component" value="Segment"/>
</dbReference>
<dbReference type="KEGG" id="vg:55608347"/>
<name>A0A2U8UNC5_9CAUD</name>
<reference evidence="1 2" key="1">
    <citation type="submission" date="2018-04" db="EMBL/GenBank/DDBJ databases">
        <authorList>
            <person name="Richter O.R."/>
            <person name="Sprando J."/>
            <person name="Abi J.R."/>
            <person name="Abidin Z.U."/>
            <person name="Aboumatar N."/>
            <person name="Aguilar F.A."/>
            <person name="Ahmed M."/>
            <person name="Aklilu M."/>
            <person name="Ali S.Z."/>
            <person name="Araia S."/>
            <person name="Asbury H."/>
            <person name="Atkinson A.N."/>
            <person name="Azam A.M."/>
            <person name="Bell J.L."/>
            <person name="Bhagat S."/>
            <person name="Bhatti J.A."/>
            <person name="Bhavsar J."/>
            <person name="Blocker D."/>
            <person name="Bonhomme B."/>
            <person name="Buker C.Y."/>
            <person name="Burnett T.D."/>
            <person name="Campbell R.L."/>
            <person name="Campbell S.M."/>
            <person name="Carinugan C.L."/>
            <person name="Chan P.R."/>
            <person name="Chen S."/>
            <person name="Dahne M."/>
            <person name="Dang V.Q."/>
            <person name="Ding J.R."/>
            <person name="Dunn G.L."/>
            <person name="Flores O.S."/>
            <person name="Frank D.N."/>
            <person name="Gonzalez N."/>
            <person name="Goryunova E."/>
            <person name="Hoang T."/>
            <person name="Hollenhorst D."/>
            <person name="Hora A.B."/>
            <person name="Hutchison A.S."/>
            <person name="Huynh A."/>
            <person name="Jani A."/>
            <person name="Jawed T."/>
            <person name="Jeffries M.J."/>
            <person name="Jian G.M."/>
            <person name="Joshi C."/>
            <person name="Kallab S."/>
            <person name="Kang L."/>
            <person name="Khan A."/>
            <person name="Klontz C.M."/>
            <person name="Koert M."/>
            <person name="Lagasca A."/>
            <person name="Lakhani A."/>
            <person name="Larsen A."/>
            <person name="Le A."/>
            <person name="Lee D.Y."/>
            <person name="Lembirik S."/>
            <person name="Lenus S."/>
            <person name="Lesniewski A.M."/>
            <person name="Lu W."/>
            <person name="Mamarakhimova Z."/>
            <person name="Mason S."/>
            <person name="Mathew L.K."/>
            <person name="Mattson C.L."/>
            <person name="Mian U.H."/>
            <person name="Morcos G.S."/>
            <person name="Muhler C.W."/>
            <person name="Naeem N.-U.-A."/>
            <person name="Namagiri S."/>
            <person name="Nassehi T."/>
            <person name="Nazarian M."/>
            <person name="Neal R.A."/>
            <person name="Negash K."/>
            <person name="Ngaleu B.J."/>
            <person name="Nguyen B.T."/>
            <person name="Nguyen K.V."/>
            <person name="Odili J.C."/>
            <person name="Ogletree A."/>
            <person name="Okojie E."/>
            <person name="Olajide T.E."/>
            <person name="Onwukwe C.S."/>
            <person name="Ozako O."/>
            <person name="Pakala M."/>
            <person name="Patel P."/>
            <person name="Patel H.J."/>
            <person name="Patel R."/>
            <person name="Paudel H."/>
            <person name="Pikounis A.J."/>
            <person name="Qazi M.A."/>
            <person name="Quiroz J.N."/>
            <person name="Ramachandran P.N."/>
            <person name="Rashford R.L."/>
            <person name="Rivera J."/>
            <person name="Romero F.D."/>
            <person name="Saba P.A."/>
            <person name="Sabu R.L."/>
            <person name="Saeed O.S."/>
            <person name="Saraf S."/>
            <person name="Scarano A.L."/>
            <person name="Sciandra C."/>
            <person name="Shakarov P."/>
            <person name="Sharma A."/>
            <person name="Singh K."/>
            <person name="Singh S."/>
            <person name="Spindler S.E."/>
            <person name="Szymanik K.H."/>
            <person name="Tahir M."/>
            <person name="Tchuinte L.U."/>
            <person name="Thakkar V."/>
            <person name="Tombo Z.B."/>
            <person name="Touma A."/>
            <person name="Tran J.N."/>
            <person name="Tran N."/>
            <person name="Truong D.H."/>
            <person name="Turner M.D."/>
            <person name="Vidmar M."/>
            <person name="Vuong K."/>
            <person name="Wilson B."/>
            <person name="Xie C.L."/>
            <person name="Yasinova A.G."/>
            <person name="Yu A.M."/>
            <person name="Zolnerowich N."/>
            <person name="Cortez R."/>
            <person name="Greis H.L."/>
            <person name="Lee M."/>
            <person name="Mantzavinos A."/>
            <person name="Mohamed I.R."/>
            <person name="Patel P."/>
            <person name="Puglisi K.M."/>
            <person name="Bhattacharya M."/>
            <person name="Correa-Mendez M."/>
            <person name="Fabian M."/>
            <person name="Reger N."/>
            <person name="Tran K."/>
            <person name="Erill I."/>
            <person name="Caruso S.M."/>
            <person name="Garlena R.A."/>
            <person name="Russell D.A."/>
            <person name="Pope W.H."/>
            <person name="Jacobs-Sera D."/>
            <person name="Hatfull G.F."/>
        </authorList>
    </citation>
    <scope>NUCLEOTIDE SEQUENCE [LARGE SCALE GENOMIC DNA]</scope>
</reference>
<dbReference type="GeneID" id="55608347"/>
<evidence type="ECO:0000313" key="2">
    <source>
        <dbReference type="Proteomes" id="UP000247075"/>
    </source>
</evidence>
<keyword evidence="2" id="KW-1185">Reference proteome</keyword>
<proteinExistence type="predicted"/>
<dbReference type="RefSeq" id="YP_009838120.1">
    <property type="nucleotide sequence ID" value="NC_048706.1"/>
</dbReference>
<dbReference type="EMBL" id="MH155868">
    <property type="protein sequence ID" value="AWN05165.1"/>
    <property type="molecule type" value="Genomic_DNA"/>
</dbReference>
<organism evidence="1 2">
    <name type="scientific">Streptomyces phage FlowerPower</name>
    <dbReference type="NCBI Taxonomy" id="2182408"/>
    <lineage>
        <taxon>Viruses</taxon>
        <taxon>Duplodnaviria</taxon>
        <taxon>Heunggongvirae</taxon>
        <taxon>Uroviricota</taxon>
        <taxon>Caudoviricetes</taxon>
        <taxon>Beephvirinae</taxon>
        <taxon>Flowerpowervirus</taxon>
        <taxon>Flowerpowervirus flowerpower</taxon>
    </lineage>
</organism>
<accession>A0A2U8UNC5</accession>
<sequence>MLVAKYLTTYSTHDDKKEAESALRRAARSLTVKGKGKTHYAKLVKVRGSYQVNIYER</sequence>
<protein>
    <submittedName>
        <fullName evidence="1">Uncharacterized protein</fullName>
    </submittedName>
</protein>
<evidence type="ECO:0000313" key="1">
    <source>
        <dbReference type="EMBL" id="AWN05165.1"/>
    </source>
</evidence>
<gene>
    <name evidence="1" type="primary">84</name>
    <name evidence="1" type="ORF">SEA_FLOWERPOWER_84</name>
</gene>